<evidence type="ECO:0000259" key="7">
    <source>
        <dbReference type="Pfam" id="PF09924"/>
    </source>
</evidence>
<feature type="transmembrane region" description="Helical" evidence="6">
    <location>
        <begin position="157"/>
        <end position="174"/>
    </location>
</feature>
<keyword evidence="9" id="KW-1185">Reference proteome</keyword>
<accession>A0ABS2L0I1</accession>
<dbReference type="PANTHER" id="PTHR34697:SF2">
    <property type="entry name" value="PHOSPHATIDYLGLYCEROL LYSYLTRANSFERASE"/>
    <property type="match status" value="1"/>
</dbReference>
<keyword evidence="4 6" id="KW-1133">Transmembrane helix</keyword>
<evidence type="ECO:0000313" key="8">
    <source>
        <dbReference type="EMBL" id="MBM7470579.1"/>
    </source>
</evidence>
<comment type="caution">
    <text evidence="8">The sequence shown here is derived from an EMBL/GenBank/DDBJ whole genome shotgun (WGS) entry which is preliminary data.</text>
</comment>
<feature type="transmembrane region" description="Helical" evidence="6">
    <location>
        <begin position="135"/>
        <end position="151"/>
    </location>
</feature>
<keyword evidence="2" id="KW-1003">Cell membrane</keyword>
<keyword evidence="3 6" id="KW-0812">Transmembrane</keyword>
<feature type="transmembrane region" description="Helical" evidence="6">
    <location>
        <begin position="270"/>
        <end position="289"/>
    </location>
</feature>
<evidence type="ECO:0000313" key="9">
    <source>
        <dbReference type="Proteomes" id="UP000776164"/>
    </source>
</evidence>
<dbReference type="InterPro" id="IPR024320">
    <property type="entry name" value="LPG_synthase_C"/>
</dbReference>
<dbReference type="Pfam" id="PF09924">
    <property type="entry name" value="LPG_synthase_C"/>
    <property type="match status" value="1"/>
</dbReference>
<feature type="transmembrane region" description="Helical" evidence="6">
    <location>
        <begin position="242"/>
        <end position="263"/>
    </location>
</feature>
<feature type="transmembrane region" description="Helical" evidence="6">
    <location>
        <begin position="309"/>
        <end position="333"/>
    </location>
</feature>
<evidence type="ECO:0000256" key="4">
    <source>
        <dbReference type="ARBA" id="ARBA00022989"/>
    </source>
</evidence>
<dbReference type="EMBL" id="JAFBBU010000001">
    <property type="protein sequence ID" value="MBM7470579.1"/>
    <property type="molecule type" value="Genomic_DNA"/>
</dbReference>
<evidence type="ECO:0000256" key="2">
    <source>
        <dbReference type="ARBA" id="ARBA00022475"/>
    </source>
</evidence>
<reference evidence="8 9" key="1">
    <citation type="submission" date="2021-01" db="EMBL/GenBank/DDBJ databases">
        <title>Sequencing the genomes of 1000 actinobacteria strains.</title>
        <authorList>
            <person name="Klenk H.-P."/>
        </authorList>
    </citation>
    <scope>NUCLEOTIDE SEQUENCE [LARGE SCALE GENOMIC DNA]</scope>
    <source>
        <strain evidence="8 9">DSM 13057</strain>
    </source>
</reference>
<gene>
    <name evidence="8" type="ORF">JOE66_000213</name>
</gene>
<feature type="transmembrane region" description="Helical" evidence="6">
    <location>
        <begin position="194"/>
        <end position="213"/>
    </location>
</feature>
<comment type="subcellular location">
    <subcellularLocation>
        <location evidence="1">Cell membrane</location>
        <topology evidence="1">Multi-pass membrane protein</topology>
    </subcellularLocation>
</comment>
<feature type="domain" description="Phosphatidylglycerol lysyltransferase C-terminal" evidence="7">
    <location>
        <begin position="448"/>
        <end position="741"/>
    </location>
</feature>
<protein>
    <submittedName>
        <fullName evidence="8">Lysylphosphatidylglycerol synthetase-like protein (DUF2156 family)</fullName>
    </submittedName>
</protein>
<sequence length="775" mass="82666">MALIAAAALLRAVLFANLAAGTGLDSLFVQHNWIAAGTSVWLVEKPVYLVAVLVATLVLLGVAERLMGPLRALTAFVVVTVLGITIGMAVQGLGVLLDIPSAEATRGQHMTDPLIPVLGTFIASTAYMRPVVARRVRVVGFSLLLVFVLYSGQPSDVYRLTAAVAGLILGQFFTKKRLRLHPWRASFTDARTTLAGVVAVTALGPIVSAMAPARVGLFEPLGALFRDSAATDGASHGTGESAGAILVTILPLALQLIAAFAIFRGQRLGLWLAIGINAALSVMAAIYFGTASSLSAAGNAITGAVDDTLLSVIVAIGVPAAVAVGALGCRRFFPPNTGHIPVHRFFVSALLALVVVSGVYVTVGTLGLSGTAPASFSELMSGLPERLVPEGFLTFEQVQVAPDGIVDRLLYDWLGAAFWSSLVVLALIGIVRTAPEAASSASRKTRAFLKEGLGRGPLAWMTTWSGHHYWYASNDVGIIAYRIISGIAVTTGEPLCRIDDTAQVIDEFVTFCEDHGWAPALYGVSETLRRQFSTTNWYFMKVGEETVLSPETWSLGGKKMQNIRTSLTRAAKTGLTCEWTTYAALTTAQREQISEISDGWVTEKKLPEMGFTLGGVDELKDHEVSLTIATTESGRIEAVTSWLPTFHNGIIIGLTLDFMRRRADGMPGVMDVIVAETMAKAKELGIRTVSLSAAPLAETAAATRKSTALLSRILEPAYGFQSLHRYKSKFQPEVRPLFLMYQDPFALPSIGLGLAKAYVPDISLRQIVGLLKPAR</sequence>
<evidence type="ECO:0000256" key="5">
    <source>
        <dbReference type="ARBA" id="ARBA00023136"/>
    </source>
</evidence>
<dbReference type="InterPro" id="IPR051211">
    <property type="entry name" value="PG_lysyltransferase"/>
</dbReference>
<feature type="transmembrane region" description="Helical" evidence="6">
    <location>
        <begin position="110"/>
        <end position="128"/>
    </location>
</feature>
<dbReference type="PANTHER" id="PTHR34697">
    <property type="entry name" value="PHOSPHATIDYLGLYCEROL LYSYLTRANSFERASE"/>
    <property type="match status" value="1"/>
</dbReference>
<dbReference type="Proteomes" id="UP000776164">
    <property type="component" value="Unassembled WGS sequence"/>
</dbReference>
<evidence type="ECO:0000256" key="3">
    <source>
        <dbReference type="ARBA" id="ARBA00022692"/>
    </source>
</evidence>
<name>A0ABS2L0I1_9MICO</name>
<dbReference type="RefSeq" id="WP_205106313.1">
    <property type="nucleotide sequence ID" value="NZ_BAAAHT010000018.1"/>
</dbReference>
<keyword evidence="5 6" id="KW-0472">Membrane</keyword>
<evidence type="ECO:0000256" key="6">
    <source>
        <dbReference type="SAM" id="Phobius"/>
    </source>
</evidence>
<feature type="transmembrane region" description="Helical" evidence="6">
    <location>
        <begin position="70"/>
        <end position="90"/>
    </location>
</feature>
<evidence type="ECO:0000256" key="1">
    <source>
        <dbReference type="ARBA" id="ARBA00004651"/>
    </source>
</evidence>
<proteinExistence type="predicted"/>
<organism evidence="8 9">
    <name type="scientific">Subtercola frigoramans</name>
    <dbReference type="NCBI Taxonomy" id="120298"/>
    <lineage>
        <taxon>Bacteria</taxon>
        <taxon>Bacillati</taxon>
        <taxon>Actinomycetota</taxon>
        <taxon>Actinomycetes</taxon>
        <taxon>Micrococcales</taxon>
        <taxon>Microbacteriaceae</taxon>
        <taxon>Subtercola</taxon>
    </lineage>
</organism>
<feature type="transmembrane region" description="Helical" evidence="6">
    <location>
        <begin position="45"/>
        <end position="63"/>
    </location>
</feature>
<feature type="transmembrane region" description="Helical" evidence="6">
    <location>
        <begin position="413"/>
        <end position="434"/>
    </location>
</feature>
<feature type="transmembrane region" description="Helical" evidence="6">
    <location>
        <begin position="345"/>
        <end position="368"/>
    </location>
</feature>